<dbReference type="PROSITE" id="PS51004">
    <property type="entry name" value="SEMA"/>
    <property type="match status" value="1"/>
</dbReference>
<evidence type="ECO:0000256" key="2">
    <source>
        <dbReference type="PROSITE-ProRule" id="PRU00352"/>
    </source>
</evidence>
<evidence type="ECO:0000259" key="6">
    <source>
        <dbReference type="PROSITE" id="PS50853"/>
    </source>
</evidence>
<dbReference type="Gene3D" id="2.130.10.10">
    <property type="entry name" value="YVTN repeat-like/Quinoprotein amine dehydrogenase"/>
    <property type="match status" value="1"/>
</dbReference>
<dbReference type="InterPro" id="IPR027231">
    <property type="entry name" value="Semaphorin"/>
</dbReference>
<reference evidence="8 9" key="1">
    <citation type="submission" date="2024-02" db="EMBL/GenBank/DDBJ databases">
        <authorList>
            <person name="Daric V."/>
            <person name="Darras S."/>
        </authorList>
    </citation>
    <scope>NUCLEOTIDE SEQUENCE [LARGE SCALE GENOMIC DNA]</scope>
</reference>
<dbReference type="Proteomes" id="UP001642483">
    <property type="component" value="Unassembled WGS sequence"/>
</dbReference>
<keyword evidence="4" id="KW-0472">Membrane</keyword>
<dbReference type="PANTHER" id="PTHR11036:SF127">
    <property type="entry name" value="SEMAPHORIN-1A"/>
    <property type="match status" value="1"/>
</dbReference>
<accession>A0ABP0GLF4</accession>
<keyword evidence="5" id="KW-0732">Signal</keyword>
<feature type="chain" id="PRO_5047358669" description="Sema domain-containing protein" evidence="5">
    <location>
        <begin position="28"/>
        <end position="860"/>
    </location>
</feature>
<evidence type="ECO:0008006" key="10">
    <source>
        <dbReference type="Google" id="ProtNLM"/>
    </source>
</evidence>
<feature type="domain" description="Fibronectin type-III" evidence="6">
    <location>
        <begin position="613"/>
        <end position="708"/>
    </location>
</feature>
<evidence type="ECO:0000256" key="5">
    <source>
        <dbReference type="SAM" id="SignalP"/>
    </source>
</evidence>
<feature type="compositionally biased region" description="Low complexity" evidence="3">
    <location>
        <begin position="736"/>
        <end position="765"/>
    </location>
</feature>
<comment type="similarity">
    <text evidence="1">Belongs to the semaphorin family.</text>
</comment>
<dbReference type="SMART" id="SM00060">
    <property type="entry name" value="FN3"/>
    <property type="match status" value="2"/>
</dbReference>
<dbReference type="PROSITE" id="PS50853">
    <property type="entry name" value="FN3"/>
    <property type="match status" value="1"/>
</dbReference>
<dbReference type="CDD" id="cd00063">
    <property type="entry name" value="FN3"/>
    <property type="match status" value="1"/>
</dbReference>
<evidence type="ECO:0000313" key="9">
    <source>
        <dbReference type="Proteomes" id="UP001642483"/>
    </source>
</evidence>
<dbReference type="SUPFAM" id="SSF49265">
    <property type="entry name" value="Fibronectin type III"/>
    <property type="match status" value="1"/>
</dbReference>
<dbReference type="PANTHER" id="PTHR11036">
    <property type="entry name" value="SEMAPHORIN"/>
    <property type="match status" value="1"/>
</dbReference>
<feature type="signal peptide" evidence="5">
    <location>
        <begin position="1"/>
        <end position="27"/>
    </location>
</feature>
<dbReference type="InterPro" id="IPR036116">
    <property type="entry name" value="FN3_sf"/>
</dbReference>
<evidence type="ECO:0000256" key="1">
    <source>
        <dbReference type="ARBA" id="ARBA00009492"/>
    </source>
</evidence>
<gene>
    <name evidence="8" type="ORF">CVLEPA_LOCUS25837</name>
</gene>
<feature type="region of interest" description="Disordered" evidence="3">
    <location>
        <begin position="714"/>
        <end position="797"/>
    </location>
</feature>
<dbReference type="InterPro" id="IPR001627">
    <property type="entry name" value="Semap_dom"/>
</dbReference>
<evidence type="ECO:0000256" key="4">
    <source>
        <dbReference type="SAM" id="Phobius"/>
    </source>
</evidence>
<feature type="transmembrane region" description="Helical" evidence="4">
    <location>
        <begin position="800"/>
        <end position="822"/>
    </location>
</feature>
<keyword evidence="4" id="KW-0812">Transmembrane</keyword>
<evidence type="ECO:0000256" key="3">
    <source>
        <dbReference type="SAM" id="MobiDB-lite"/>
    </source>
</evidence>
<keyword evidence="9" id="KW-1185">Reference proteome</keyword>
<comment type="caution">
    <text evidence="2">Lacks conserved residue(s) required for the propagation of feature annotation.</text>
</comment>
<name>A0ABP0GLF4_CLALP</name>
<dbReference type="Pfam" id="PF00041">
    <property type="entry name" value="fn3"/>
    <property type="match status" value="1"/>
</dbReference>
<evidence type="ECO:0000313" key="8">
    <source>
        <dbReference type="EMBL" id="CAK8692582.1"/>
    </source>
</evidence>
<feature type="domain" description="Sema" evidence="7">
    <location>
        <begin position="16"/>
        <end position="479"/>
    </location>
</feature>
<dbReference type="InterPro" id="IPR036352">
    <property type="entry name" value="Semap_dom_sf"/>
</dbReference>
<organism evidence="8 9">
    <name type="scientific">Clavelina lepadiformis</name>
    <name type="common">Light-bulb sea squirt</name>
    <name type="synonym">Ascidia lepadiformis</name>
    <dbReference type="NCBI Taxonomy" id="159417"/>
    <lineage>
        <taxon>Eukaryota</taxon>
        <taxon>Metazoa</taxon>
        <taxon>Chordata</taxon>
        <taxon>Tunicata</taxon>
        <taxon>Ascidiacea</taxon>
        <taxon>Aplousobranchia</taxon>
        <taxon>Clavelinidae</taxon>
        <taxon>Clavelina</taxon>
    </lineage>
</organism>
<dbReference type="InterPro" id="IPR015943">
    <property type="entry name" value="WD40/YVTN_repeat-like_dom_sf"/>
</dbReference>
<dbReference type="InterPro" id="IPR013783">
    <property type="entry name" value="Ig-like_fold"/>
</dbReference>
<proteinExistence type="inferred from homology"/>
<keyword evidence="4" id="KW-1133">Transmembrane helix</keyword>
<dbReference type="InterPro" id="IPR003961">
    <property type="entry name" value="FN3_dom"/>
</dbReference>
<dbReference type="SMART" id="SM00630">
    <property type="entry name" value="Sema"/>
    <property type="match status" value="1"/>
</dbReference>
<sequence>MSASLKGIKLNLICLIVIVGLAEYVTALSSLVKEIYTNRQANSNLGRVVHDGNKTYVAGIDYILIIQQGNTTAERIPLPATPRDCQLVDPGKCHNAITILQKIDSDKLLVCGTDVFNPVCVHINTSDRRYPVSQSRLNARLWLNNEPSSPVSSLVLNPGPGVELYMANCPRQGQACIITRQINNNLATENVAWFTDNEPDFLSTYSSEPENDKIYFLFREEQNYFQYDGFTAAGQMNSYAMVGRVCAADRGGSISLTSTWMTFMKARLLCPFPGGSSTGSRSTYYDYLRATYKIGNTLYGVFSFPSSWGIQESAVCAYDLQTIDATIDGTVFPGNVTRYFDKNSDSLSKTFTSSSRFLPGQCPGPGESTNDVSGRFESFVRMTSLIQKAITPIGGKPLYVSRDAVFDFLVGETIDEERVLHLVKENGSIRKIRVSATDSNDVDVLSPAKIDVTSNILSASLKNKDLILVTGAQVLRVGTSNCSSYTSCGNCVSDPHCSWRGGVDFICEQASSDNTGTSGSCPTSPTAPGSLTVSKQVTEVIWAAPTGDVPTTEYVCKILLEKNGTVVHNVTTMANSIQIPKSVLKPGVKYLAKVWALNQRSASLPATVAFEDALRGLTLRKPTVSTNDVTISWSEVDGATSYHVTVYETDTNTLLHSYVLETSSTGGILSLNVGNLAVGRTYKVEVYAVSADGVRSDSESSSFSTAMTVAERSAVEAVSTRGRSPTLVPNPSQSKPTTNSPTPLTTSEPLTQTTSESTEQPSESTASRSTDTSVPEPETQKPFLDPPKPSQQDKPGSSSFTPLLIVIAVIAVVLLIVLGVCIQNRYAIGLKTKHIRSGDDDEMLKRKYGVIWLKSDAYDV</sequence>
<evidence type="ECO:0000259" key="7">
    <source>
        <dbReference type="PROSITE" id="PS51004"/>
    </source>
</evidence>
<protein>
    <recommendedName>
        <fullName evidence="10">Sema domain-containing protein</fullName>
    </recommendedName>
</protein>
<dbReference type="Pfam" id="PF01403">
    <property type="entry name" value="Sema"/>
    <property type="match status" value="1"/>
</dbReference>
<feature type="compositionally biased region" description="Polar residues" evidence="3">
    <location>
        <begin position="721"/>
        <end position="735"/>
    </location>
</feature>
<dbReference type="EMBL" id="CAWYQH010000130">
    <property type="protein sequence ID" value="CAK8692582.1"/>
    <property type="molecule type" value="Genomic_DNA"/>
</dbReference>
<dbReference type="SUPFAM" id="SSF101912">
    <property type="entry name" value="Sema domain"/>
    <property type="match status" value="1"/>
</dbReference>
<dbReference type="Gene3D" id="2.60.40.10">
    <property type="entry name" value="Immunoglobulins"/>
    <property type="match status" value="1"/>
</dbReference>
<comment type="caution">
    <text evidence="8">The sequence shown here is derived from an EMBL/GenBank/DDBJ whole genome shotgun (WGS) entry which is preliminary data.</text>
</comment>